<sequence>MFGKPVCNQGCRVNTKDNPNCFCGLIPPPNGNRKSGLWQKTSEIVSSLGPDPSKDLRDSFDTPAGLTNLGATCYANSILQFLYMNKPFREGVLSVEPDVLAKQPVLDQLARLFAQLHASKMAFVDSAPFIEALALDNGIQQDSHEFLTLLFSLLEQCLSYSKVSKARTVVQDLFRGGVSHVTKCSKCGNQSEASSNVEDFYGVELNVKGLKSLDESLDDYLSVEELQGDNQYFCYSCATRVNATRSIRLQSLPPVLIFQLKRCVFLPNTTTKKKITSAFCFPGEVDMARWLSDQSKSKLIYDLSAVLIHKGSAVNSGHYVAHIKDQDTGLWWEFDDEIVSDMGQHPFGGNSCNVAAKPVQNVPAGQSCFSEPDGVVNGNHMNTGLHASSSETTTHVQTFSSSDAYMLMYCLRHQTNGHRKAQLGSGGGIPRDGNSISLQTDAYLPSHLLKEVNELNKSYLESCQQYKTKKEAKLALIAERRQEVRSVISEASVQSSVESFWWISVDWLRQWADTITPTIIDNTPIQCLHGKVPVSKISSMKRLSAKAWNTISSKYEGGPELGEDDCCIVCLKETACAAVSADSYRDGRTSMRELAEAALAGKCPDGPLYYVSKAWLSQWIRRRNIDSPCEADTGPTASIRCPHGALMPEQAAGARRVLVPENLWLFIFKSANEVKPDDMVGCSVFPSDSEICSQCCIDLSEVTCMEDNLRDFKLKQRQSHEKLAFGKSIPLFSRNKYYLLPSSWLSKWRCYIMAGGKNASSTAEPDYLNSVVESLKCEQHARLLRRPPNLVRKRGAILQKAPSVDELTIITENDWTSFCKAWNGIEEKGIYAEIDSSNPAEDCLLGTLEEMPITEENVNSPDDANGETESQGPIIKTYPEVCEDCIGERESFELVRKLNYCNEDICICFVRGKEPPKYILEGSANILEPNRRISKRSRRTSYGNSVNLNVSGSTTLYELKMMIWQSFGIVKENQILHKGSKIVDGETATLADMCIFPGDVLWVTDSEIHENRDIAEELSDTKMEVQQSEGGFRGTLLTSNIPPTQRNQRILVNSVRRAASYVNLETTLVEDLRHARCHILWARLLKVCKEVASSTMFFGTLREVSLLFCYKQSYI</sequence>
<proteinExistence type="predicted"/>
<accession>A0ACB8Z4V7</accession>
<comment type="caution">
    <text evidence="1">The sequence shown here is derived from an EMBL/GenBank/DDBJ whole genome shotgun (WGS) entry which is preliminary data.</text>
</comment>
<protein>
    <submittedName>
        <fullName evidence="1">Uncharacterized protein</fullName>
    </submittedName>
</protein>
<gene>
    <name evidence="1" type="ORF">L6452_32088</name>
</gene>
<organism evidence="1 2">
    <name type="scientific">Arctium lappa</name>
    <name type="common">Greater burdock</name>
    <name type="synonym">Lappa major</name>
    <dbReference type="NCBI Taxonomy" id="4217"/>
    <lineage>
        <taxon>Eukaryota</taxon>
        <taxon>Viridiplantae</taxon>
        <taxon>Streptophyta</taxon>
        <taxon>Embryophyta</taxon>
        <taxon>Tracheophyta</taxon>
        <taxon>Spermatophyta</taxon>
        <taxon>Magnoliopsida</taxon>
        <taxon>eudicotyledons</taxon>
        <taxon>Gunneridae</taxon>
        <taxon>Pentapetalae</taxon>
        <taxon>asterids</taxon>
        <taxon>campanulids</taxon>
        <taxon>Asterales</taxon>
        <taxon>Asteraceae</taxon>
        <taxon>Carduoideae</taxon>
        <taxon>Cardueae</taxon>
        <taxon>Arctiinae</taxon>
        <taxon>Arctium</taxon>
    </lineage>
</organism>
<dbReference type="EMBL" id="CM042057">
    <property type="protein sequence ID" value="KAI3692274.1"/>
    <property type="molecule type" value="Genomic_DNA"/>
</dbReference>
<evidence type="ECO:0000313" key="1">
    <source>
        <dbReference type="EMBL" id="KAI3692274.1"/>
    </source>
</evidence>
<reference evidence="1 2" key="2">
    <citation type="journal article" date="2022" name="Mol. Ecol. Resour.">
        <title>The genomes of chicory, endive, great burdock and yacon provide insights into Asteraceae paleo-polyploidization history and plant inulin production.</title>
        <authorList>
            <person name="Fan W."/>
            <person name="Wang S."/>
            <person name="Wang H."/>
            <person name="Wang A."/>
            <person name="Jiang F."/>
            <person name="Liu H."/>
            <person name="Zhao H."/>
            <person name="Xu D."/>
            <person name="Zhang Y."/>
        </authorList>
    </citation>
    <scope>NUCLEOTIDE SEQUENCE [LARGE SCALE GENOMIC DNA]</scope>
    <source>
        <strain evidence="2">cv. Niubang</strain>
    </source>
</reference>
<name>A0ACB8Z4V7_ARCLA</name>
<evidence type="ECO:0000313" key="2">
    <source>
        <dbReference type="Proteomes" id="UP001055879"/>
    </source>
</evidence>
<dbReference type="Proteomes" id="UP001055879">
    <property type="component" value="Linkage Group LG11"/>
</dbReference>
<reference evidence="2" key="1">
    <citation type="journal article" date="2022" name="Mol. Ecol. Resour.">
        <title>The genomes of chicory, endive, great burdock and yacon provide insights into Asteraceae palaeo-polyploidization history and plant inulin production.</title>
        <authorList>
            <person name="Fan W."/>
            <person name="Wang S."/>
            <person name="Wang H."/>
            <person name="Wang A."/>
            <person name="Jiang F."/>
            <person name="Liu H."/>
            <person name="Zhao H."/>
            <person name="Xu D."/>
            <person name="Zhang Y."/>
        </authorList>
    </citation>
    <scope>NUCLEOTIDE SEQUENCE [LARGE SCALE GENOMIC DNA]</scope>
    <source>
        <strain evidence="2">cv. Niubang</strain>
    </source>
</reference>
<keyword evidence="2" id="KW-1185">Reference proteome</keyword>